<dbReference type="InterPro" id="IPR013517">
    <property type="entry name" value="FG-GAP"/>
</dbReference>
<dbReference type="Pfam" id="PF12255">
    <property type="entry name" value="TcdB_toxin_midC"/>
    <property type="match status" value="1"/>
</dbReference>
<accession>A0A8J3YX51</accession>
<keyword evidence="3" id="KW-0732">Signal</keyword>
<feature type="domain" description="Insecticide toxin TcdB middle/N-terminal" evidence="7">
    <location>
        <begin position="610"/>
        <end position="741"/>
    </location>
</feature>
<dbReference type="RefSeq" id="WP_203904775.1">
    <property type="nucleotide sequence ID" value="NZ_BOPF01000047.1"/>
</dbReference>
<dbReference type="PANTHER" id="PTHR32305">
    <property type="match status" value="1"/>
</dbReference>
<dbReference type="GO" id="GO:0005576">
    <property type="term" value="C:extracellular region"/>
    <property type="evidence" value="ECO:0007669"/>
    <property type="project" value="UniProtKB-SubCell"/>
</dbReference>
<evidence type="ECO:0000256" key="4">
    <source>
        <dbReference type="ARBA" id="ARBA00023026"/>
    </source>
</evidence>
<comment type="subcellular location">
    <subcellularLocation>
        <location evidence="1">Secreted</location>
    </subcellularLocation>
</comment>
<feature type="domain" description="Insecticide toxin TcdB middle/C-terminal" evidence="6">
    <location>
        <begin position="815"/>
        <end position="916"/>
    </location>
</feature>
<dbReference type="InterPro" id="IPR022385">
    <property type="entry name" value="Rhs_assc_core"/>
</dbReference>
<dbReference type="EMBL" id="BOPF01000047">
    <property type="protein sequence ID" value="GIJ51366.1"/>
    <property type="molecule type" value="Genomic_DNA"/>
</dbReference>
<dbReference type="NCBIfam" id="TIGR03696">
    <property type="entry name" value="Rhs_assc_core"/>
    <property type="match status" value="1"/>
</dbReference>
<reference evidence="8" key="1">
    <citation type="submission" date="2021-01" db="EMBL/GenBank/DDBJ databases">
        <title>Whole genome shotgun sequence of Virgisporangium aliadipatigenens NBRC 105644.</title>
        <authorList>
            <person name="Komaki H."/>
            <person name="Tamura T."/>
        </authorList>
    </citation>
    <scope>NUCLEOTIDE SEQUENCE</scope>
    <source>
        <strain evidence="8">NBRC 105644</strain>
    </source>
</reference>
<dbReference type="SUPFAM" id="SSF69318">
    <property type="entry name" value="Integrin alpha N-terminal domain"/>
    <property type="match status" value="1"/>
</dbReference>
<keyword evidence="9" id="KW-1185">Reference proteome</keyword>
<dbReference type="GO" id="GO:0005737">
    <property type="term" value="C:cytoplasm"/>
    <property type="evidence" value="ECO:0007669"/>
    <property type="project" value="InterPro"/>
</dbReference>
<dbReference type="Pfam" id="PF13517">
    <property type="entry name" value="FG-GAP_3"/>
    <property type="match status" value="1"/>
</dbReference>
<keyword evidence="4" id="KW-0843">Virulence</keyword>
<dbReference type="InterPro" id="IPR028994">
    <property type="entry name" value="Integrin_alpha_N"/>
</dbReference>
<evidence type="ECO:0000256" key="1">
    <source>
        <dbReference type="ARBA" id="ARBA00004613"/>
    </source>
</evidence>
<dbReference type="PRINTS" id="PR00394">
    <property type="entry name" value="RHSPROTEIN"/>
</dbReference>
<proteinExistence type="predicted"/>
<dbReference type="InterPro" id="IPR022045">
    <property type="entry name" value="TcdB_toxin_mid/N"/>
</dbReference>
<keyword evidence="2" id="KW-0964">Secreted</keyword>
<dbReference type="InterPro" id="IPR003284">
    <property type="entry name" value="Sal_SpvB"/>
</dbReference>
<evidence type="ECO:0000259" key="6">
    <source>
        <dbReference type="Pfam" id="PF12255"/>
    </source>
</evidence>
<dbReference type="Pfam" id="PF12256">
    <property type="entry name" value="TcdB_toxin_midN"/>
    <property type="match status" value="1"/>
</dbReference>
<name>A0A8J3YX51_9ACTN</name>
<dbReference type="PANTHER" id="PTHR32305:SF15">
    <property type="entry name" value="PROTEIN RHSA-RELATED"/>
    <property type="match status" value="1"/>
</dbReference>
<gene>
    <name evidence="8" type="ORF">Val02_82520</name>
</gene>
<protein>
    <submittedName>
        <fullName evidence="8">Uncharacterized protein</fullName>
    </submittedName>
</protein>
<organism evidence="8 9">
    <name type="scientific">Virgisporangium aliadipatigenens</name>
    <dbReference type="NCBI Taxonomy" id="741659"/>
    <lineage>
        <taxon>Bacteria</taxon>
        <taxon>Bacillati</taxon>
        <taxon>Actinomycetota</taxon>
        <taxon>Actinomycetes</taxon>
        <taxon>Micromonosporales</taxon>
        <taxon>Micromonosporaceae</taxon>
        <taxon>Virgisporangium</taxon>
    </lineage>
</organism>
<evidence type="ECO:0000313" key="8">
    <source>
        <dbReference type="EMBL" id="GIJ51366.1"/>
    </source>
</evidence>
<comment type="caution">
    <text evidence="8">The sequence shown here is derived from an EMBL/GenBank/DDBJ whole genome shotgun (WGS) entry which is preliminary data.</text>
</comment>
<sequence length="2395" mass="258367">MTGADPAAAGSPISLPKGGGAIGGMGETFAADPFTGTGTLTVPLSVPQGRAGMTPALALRYGSGHGNGPFGLGWQLDLPGVTRRTSRGVPRYGAGEEPDVFLLSGAEDLVAVAVAAGRTRYRPRVDSGFARIEHVHGDGHDFWEVRERDGRCTRFGTPRPPAAPAHWRDPAVVADPADPSRVFGWLISEVRDPLGNAIVYEYRRDAGTQPGHNWDQPLLAAFRYADYGDPADPAYLVRVAFDYEERPDPFSDHRSGFEVRTTLRCRAVKVSTHAADGIERALLELRLGYRTAPFNGLSLLESVEPLGIDGADQERLPPLTFAYSEFRPQRQRFAPVTSAGLPAVALDDPGVALVDVRGVGLPDVVELGVTGRVWFNAGGGRLEHPRALSPSPPLSLAEPGVVFADADGNGRADLFAPVVPGGTAGYYPTSGAGWSPRGFRRFRQAPPVAFDAPEVRLVDLDGDGLTDVLRSGTRLSAWFNDPDPRLAWGRFAPGAGDTPPVDLADPRVRLADMTGDGLQDIVLLHNGNVTYWPSLGHNRWGSRVVMRDAPRLPDGFDPRRLLLGDVDGDGAADLVYLGRGRVLVWGNRSGNGWTPAPVVITGTPDVTDVDSVQLCDLHGTGTAGVLFGRTADRAGRTSVRFLDLTGGTKPYLLTDVENHLGARTRITYASSTAEYLRDRVDPATRWRTTLPFPVQVVTRIVVTDAISGVRLTTRYAYHHGYWDGVEREFRGFAAVDRFDSEEFAAPGWAPDGHFAPPTLARTWFHVGPVADADGDWVELDLSDGYWRGDPSLLSRPDDQVAALAALPRAARRDALRALRGNVVRTELYALDGSAAVERPYTVSETVVGVREEPAPAGEPGHRRVFFPFTVAGRTTHWLRGDDPLTQLAFTTGLDRYGLPTGQLAVSVPRGRDPRITDRNAAEPYLATYTATEYARRDDATGYLVDRIARVTTYEVVNDGTAAVAALPSAVVAAAGGGNRDGVSLRLLGHTRNHYDGDAFEGLPVGTLGAHGLPVRVETLVFTDDFLDTVFDPDDPDAITPRPVFLDPAGRSPWPNEYPQEFRAALPPLAGYVYRGEDAVPGSPAGYYVAVARHRYDVHEPERAPRGLRLSSLDPFGAPTRFAYDVHDFLPVRTVDAAGLEVTAEHDLRVLCPHTVTDVNGNRTSVVLSPAGLVTARFVRGSDGTGDAAAPSVRLTHDLFAFVERGEPASVRTTRRVYHDTDPDAPAAHRDDVLVAVEYSDGFGRVVQTRAQAEETRFGDPAFGGGVLPGGDLAPVTETVGRTRAASEPENVVVSGWQVFDNKGRPVYRYEPFFSTGFDFDAPGEAQFGRRVTTFYDALGQAVRTVHPDGSEERVVSGVPFDLADPDRFAPTPWETYTYDANDNAGRTHAEAAAGYRAHWNTPDRVRIDALGRTVESVAGFGPTGADGFVTRSVYDIRGNLLSLTDPAGRVAFRYIYDLAGRRWRTDGVDGGRRDNIPDVFGNPVEGRDARGALHLGTFDALNRPDRIWARDAPGQPTTLRQVVSYGDGGRPDQPAAERAAARAANLLGRWSRHRDEAGMSVVAAADLSGNVLESTRRVIADAPVLATYERAAANGWEVAPFRVDWTPAPGRTAADRDAELLEAAGYTTNTRYDALDRATRQLLPSDVDGHRRELRCGFNRAGALESVTVDGTAHVERIAYDAKGQRVLVAFGNGLMTRYAYDPQTFRPVRTRTERFTAPAPATYRPTGAPVQDIGYVHDLAGNVVAVRERTPGSGIPGNPDALGVTDPVLRALIAGGDALDRRFGYDPIYRLVNATGREHQAPPPGGPWNDQPRGTDPTRAQAYSESYEYDTLGSLTRLAHRSAGGFDRRYTLDGGSNRLNRLTVGGTGYDYAYDPNGNLVAETTTRRFAWNHLDQLATFETRTPGAEPSVHAHYLYDAAGARAKKLVRRQGGAVEVVHYVNGTFEHHRWSGTSPGANNHLHVSDGQERVAILRAGAAHPAGGGPAVAYHLRDHLGSCAVVVDGTGAVTNREEYTPYGETTFGGFTRKRYRFHGMERDEESGLNYHEARYLHPALGRWVSPDPVGLRAHPNMYRFAAANPMRYVDPAGTDERAATATPGLKDQQVRQITDFVQELADEYLEPALRRLPGEKPSPFGTRLHTILQAVVESAPFNAPGVAANRILTEVVIDEKGVIIAFAGKPGGSPKYAVTVDIAILRKGLSSEGPIVGMKAKDALVAGIDYKTGDAKLRKRQIALFRKIDKPLFKLKAGGDLTAEISGSSRPNPYRALSGADESRGPGVRGGAVRSGVMAATAAIGALAVFQYLTTGELPSVGDAVLAAAESRVPVVGLATAQDHNDTVIPLLCLYAFKVCAAVAVGAAVGYVAAKNVEVTQQKLHEMRWSWINGAMRQVGVIAP</sequence>
<feature type="region of interest" description="Disordered" evidence="5">
    <location>
        <begin position="1797"/>
        <end position="1820"/>
    </location>
</feature>
<evidence type="ECO:0000259" key="7">
    <source>
        <dbReference type="Pfam" id="PF12256"/>
    </source>
</evidence>
<evidence type="ECO:0000256" key="2">
    <source>
        <dbReference type="ARBA" id="ARBA00022525"/>
    </source>
</evidence>
<evidence type="ECO:0000256" key="3">
    <source>
        <dbReference type="ARBA" id="ARBA00022729"/>
    </source>
</evidence>
<dbReference type="Gene3D" id="2.180.10.10">
    <property type="entry name" value="RHS repeat-associated core"/>
    <property type="match status" value="2"/>
</dbReference>
<dbReference type="InterPro" id="IPR022044">
    <property type="entry name" value="TcdB_toxin_mid/C"/>
</dbReference>
<dbReference type="Pfam" id="PF03534">
    <property type="entry name" value="SpvB"/>
    <property type="match status" value="1"/>
</dbReference>
<dbReference type="InterPro" id="IPR050708">
    <property type="entry name" value="T6SS_VgrG/RHS"/>
</dbReference>
<evidence type="ECO:0000256" key="5">
    <source>
        <dbReference type="SAM" id="MobiDB-lite"/>
    </source>
</evidence>
<evidence type="ECO:0000313" key="9">
    <source>
        <dbReference type="Proteomes" id="UP000619260"/>
    </source>
</evidence>
<dbReference type="Proteomes" id="UP000619260">
    <property type="component" value="Unassembled WGS sequence"/>
</dbReference>